<evidence type="ECO:0000256" key="1">
    <source>
        <dbReference type="SAM" id="Phobius"/>
    </source>
</evidence>
<feature type="transmembrane region" description="Helical" evidence="1">
    <location>
        <begin position="269"/>
        <end position="286"/>
    </location>
</feature>
<dbReference type="OrthoDB" id="9759607at2"/>
<dbReference type="InterPro" id="IPR001633">
    <property type="entry name" value="EAL_dom"/>
</dbReference>
<keyword evidence="1" id="KW-0812">Transmembrane</keyword>
<feature type="transmembrane region" description="Helical" evidence="1">
    <location>
        <begin position="7"/>
        <end position="25"/>
    </location>
</feature>
<sequence>MLNKGRLTVLLPIIVIVLFYGWCFLFEEAEWLRTLGAIVFPLISYIICYKWIMHTWKISLGDKKNFWSLMGLGMLLNLSANLLWLYTFLSKGVTYFSNFSLLLWLLAYVFFLIALTYKTKTISSSITNSNYKFNIIVFMIAAIVLSIHYIIIPIWHLWNYSIFEMFFMIFYPITDLAILFVITYLYYLSKYSKERGLVFFLVVAFGIQIIADFIFVYLSLTDSYKIGSIYDPLWAISTMFIGYAALFAQKNKSEAQSIYQNYDANKEKLFPYGSVFILLIFGLDSYNWDFNALSIGLLIIFFMIIGRQLLVVKKNKTLMSEYEYLAYHDSLTGLKNRACFNEDLTKILEKAKINNREVGLLLIDLDRFKLVNDTLGHYFGDSLLKKVSERLKLRFKENHWFYRLGGDEFIFILPDKSEKECVVIAELILKEFSKSFAVDNHDITITPSMGISLYPVNGEDLEQLFKNADAAMYMAKGSGSNKFQLYTKDINDILTRKLKLENELTTAIENKQLLLHYQPIIELQSGKMVGMEALLRWEHPELGSISPAEFIPIAEETGQIVPIGEWVLKNACKQNVVWQEAGYPFLCMAVNVSFRQFQHNNFICSVKNILDETGLQPEFLELEITESIIQNVNQSMEVLQQLRNIGVKTGIDDFGTGYSSLHILKELPIDTIKIDRIFIDDCPNSQNYAIVKAVNDIALHLNLRVVAEGIETEQQLNALTQINCGFGQGFLFNKAVNSQEFERLLLREARYISRYGRCLIPMKVHFHQHGCE</sequence>
<reference evidence="4 6" key="1">
    <citation type="submission" date="2016-10" db="EMBL/GenBank/DDBJ databases">
        <title>Draft genome sequences of four alkaliphilic bacteria belonging to the Anaerobacillus genus.</title>
        <authorList>
            <person name="Bassil N.M."/>
            <person name="Lloyd J.R."/>
        </authorList>
    </citation>
    <scope>NUCLEOTIDE SEQUENCE [LARGE SCALE GENOMIC DNA]</scope>
    <source>
        <strain evidence="4 6">NB2006</strain>
    </source>
</reference>
<evidence type="ECO:0000259" key="2">
    <source>
        <dbReference type="PROSITE" id="PS50883"/>
    </source>
</evidence>
<dbReference type="AlphaFoldDB" id="A0A1S2LZX8"/>
<feature type="transmembrane region" description="Helical" evidence="1">
    <location>
        <begin position="232"/>
        <end position="248"/>
    </location>
</feature>
<dbReference type="InterPro" id="IPR035919">
    <property type="entry name" value="EAL_sf"/>
</dbReference>
<dbReference type="SMART" id="SM00267">
    <property type="entry name" value="GGDEF"/>
    <property type="match status" value="1"/>
</dbReference>
<dbReference type="InterPro" id="IPR043128">
    <property type="entry name" value="Rev_trsase/Diguanyl_cyclase"/>
</dbReference>
<dbReference type="InterPro" id="IPR052155">
    <property type="entry name" value="Biofilm_reg_signaling"/>
</dbReference>
<dbReference type="FunFam" id="3.30.70.270:FF:000001">
    <property type="entry name" value="Diguanylate cyclase domain protein"/>
    <property type="match status" value="1"/>
</dbReference>
<proteinExistence type="predicted"/>
<dbReference type="CDD" id="cd01948">
    <property type="entry name" value="EAL"/>
    <property type="match status" value="1"/>
</dbReference>
<dbReference type="EMBL" id="CP063356">
    <property type="protein sequence ID" value="QOY35199.1"/>
    <property type="molecule type" value="Genomic_DNA"/>
</dbReference>
<dbReference type="SUPFAM" id="SSF55073">
    <property type="entry name" value="Nucleotide cyclase"/>
    <property type="match status" value="1"/>
</dbReference>
<feature type="domain" description="EAL" evidence="2">
    <location>
        <begin position="497"/>
        <end position="749"/>
    </location>
</feature>
<gene>
    <name evidence="5" type="ORF">AWH56_021240</name>
    <name evidence="4" type="ORF">AWH56_10610</name>
</gene>
<dbReference type="CDD" id="cd01949">
    <property type="entry name" value="GGDEF"/>
    <property type="match status" value="1"/>
</dbReference>
<feature type="transmembrane region" description="Helical" evidence="1">
    <location>
        <begin position="65"/>
        <end position="89"/>
    </location>
</feature>
<dbReference type="EMBL" id="LQXD01000095">
    <property type="protein sequence ID" value="OIJ18001.1"/>
    <property type="molecule type" value="Genomic_DNA"/>
</dbReference>
<feature type="transmembrane region" description="Helical" evidence="1">
    <location>
        <begin position="198"/>
        <end position="220"/>
    </location>
</feature>
<dbReference type="Proteomes" id="UP000180175">
    <property type="component" value="Chromosome"/>
</dbReference>
<dbReference type="InterPro" id="IPR000160">
    <property type="entry name" value="GGDEF_dom"/>
</dbReference>
<feature type="transmembrane region" description="Helical" evidence="1">
    <location>
        <begin position="135"/>
        <end position="156"/>
    </location>
</feature>
<name>A0A1S2LZX8_9BACI</name>
<dbReference type="SUPFAM" id="SSF141868">
    <property type="entry name" value="EAL domain-like"/>
    <property type="match status" value="1"/>
</dbReference>
<evidence type="ECO:0000313" key="6">
    <source>
        <dbReference type="Proteomes" id="UP000180175"/>
    </source>
</evidence>
<dbReference type="SMART" id="SM00052">
    <property type="entry name" value="EAL"/>
    <property type="match status" value="1"/>
</dbReference>
<keyword evidence="6" id="KW-1185">Reference proteome</keyword>
<dbReference type="NCBIfam" id="TIGR00254">
    <property type="entry name" value="GGDEF"/>
    <property type="match status" value="1"/>
</dbReference>
<accession>A0A1S2LZX8</accession>
<reference evidence="5" key="4">
    <citation type="submission" date="2020-10" db="EMBL/GenBank/DDBJ databases">
        <authorList>
            <person name="Bassil N.M."/>
            <person name="Lloyd J.R."/>
        </authorList>
    </citation>
    <scope>NUCLEOTIDE SEQUENCE</scope>
    <source>
        <strain evidence="5">NB2006</strain>
    </source>
</reference>
<dbReference type="Pfam" id="PF00990">
    <property type="entry name" value="GGDEF"/>
    <property type="match status" value="1"/>
</dbReference>
<evidence type="ECO:0000313" key="4">
    <source>
        <dbReference type="EMBL" id="OIJ18001.1"/>
    </source>
</evidence>
<feature type="transmembrane region" description="Helical" evidence="1">
    <location>
        <begin position="162"/>
        <end position="186"/>
    </location>
</feature>
<evidence type="ECO:0000259" key="3">
    <source>
        <dbReference type="PROSITE" id="PS50887"/>
    </source>
</evidence>
<feature type="transmembrane region" description="Helical" evidence="1">
    <location>
        <begin position="95"/>
        <end position="115"/>
    </location>
</feature>
<protein>
    <submittedName>
        <fullName evidence="5">EAL domain-containing protein</fullName>
    </submittedName>
</protein>
<dbReference type="InterPro" id="IPR029787">
    <property type="entry name" value="Nucleotide_cyclase"/>
</dbReference>
<dbReference type="FunFam" id="3.20.20.450:FF:000001">
    <property type="entry name" value="Cyclic di-GMP phosphodiesterase yahA"/>
    <property type="match status" value="1"/>
</dbReference>
<dbReference type="PANTHER" id="PTHR44757:SF2">
    <property type="entry name" value="BIOFILM ARCHITECTURE MAINTENANCE PROTEIN MBAA"/>
    <property type="match status" value="1"/>
</dbReference>
<dbReference type="PANTHER" id="PTHR44757">
    <property type="entry name" value="DIGUANYLATE CYCLASE DGCP"/>
    <property type="match status" value="1"/>
</dbReference>
<dbReference type="Pfam" id="PF00563">
    <property type="entry name" value="EAL"/>
    <property type="match status" value="1"/>
</dbReference>
<dbReference type="RefSeq" id="WP_071317122.1">
    <property type="nucleotide sequence ID" value="NZ_CP063356.2"/>
</dbReference>
<evidence type="ECO:0000313" key="5">
    <source>
        <dbReference type="EMBL" id="QOY35199.1"/>
    </source>
</evidence>
<feature type="transmembrane region" description="Helical" evidence="1">
    <location>
        <begin position="292"/>
        <end position="310"/>
    </location>
</feature>
<keyword evidence="1" id="KW-0472">Membrane</keyword>
<keyword evidence="1" id="KW-1133">Transmembrane helix</keyword>
<dbReference type="KEGG" id="aia:AWH56_021240"/>
<dbReference type="Gene3D" id="3.30.70.270">
    <property type="match status" value="1"/>
</dbReference>
<feature type="transmembrane region" description="Helical" evidence="1">
    <location>
        <begin position="31"/>
        <end position="53"/>
    </location>
</feature>
<reference evidence="5 6" key="2">
    <citation type="journal article" date="2017" name="Genome Announc.">
        <title>Draft Genome Sequences of Four Alkaliphilic Bacteria Belonging to the Anaerobacillus Genus.</title>
        <authorList>
            <person name="Bassil N.M."/>
            <person name="Lloyd J.R."/>
        </authorList>
    </citation>
    <scope>NUCLEOTIDE SEQUENCE [LARGE SCALE GENOMIC DNA]</scope>
    <source>
        <strain evidence="5 6">NB2006</strain>
    </source>
</reference>
<dbReference type="PROSITE" id="PS50883">
    <property type="entry name" value="EAL"/>
    <property type="match status" value="1"/>
</dbReference>
<dbReference type="PROSITE" id="PS50887">
    <property type="entry name" value="GGDEF"/>
    <property type="match status" value="1"/>
</dbReference>
<organism evidence="4 6">
    <name type="scientific">Anaerobacillus isosaccharinicus</name>
    <dbReference type="NCBI Taxonomy" id="1532552"/>
    <lineage>
        <taxon>Bacteria</taxon>
        <taxon>Bacillati</taxon>
        <taxon>Bacillota</taxon>
        <taxon>Bacilli</taxon>
        <taxon>Bacillales</taxon>
        <taxon>Bacillaceae</taxon>
        <taxon>Anaerobacillus</taxon>
    </lineage>
</organism>
<dbReference type="Gene3D" id="3.20.20.450">
    <property type="entry name" value="EAL domain"/>
    <property type="match status" value="1"/>
</dbReference>
<feature type="domain" description="GGDEF" evidence="3">
    <location>
        <begin position="356"/>
        <end position="488"/>
    </location>
</feature>
<reference evidence="5 6" key="3">
    <citation type="journal article" date="2019" name="Int. J. Syst. Evol. Microbiol.">
        <title>Anaerobacillus isosaccharinicus sp. nov., an alkaliphilic bacterium which degrades isosaccharinic acid.</title>
        <authorList>
            <person name="Bassil N.M."/>
            <person name="Lloyd J.R."/>
        </authorList>
    </citation>
    <scope>NUCLEOTIDE SEQUENCE [LARGE SCALE GENOMIC DNA]</scope>
    <source>
        <strain evidence="5 6">NB2006</strain>
    </source>
</reference>